<dbReference type="Proteomes" id="UP001651158">
    <property type="component" value="Unassembled WGS sequence"/>
</dbReference>
<sequence length="132" mass="13426">MWGVGFFVSGDGVTSGEQHASRGGHGTPEGLGNRSVTREALRSEGGALGREDGGGGALGVGVLLNLPIRSGESAGLGVRGSRLSPEAELGHHSICGSTRALDLAYVAGGHVHASRYLRSDEQAALPIDVSWP</sequence>
<evidence type="ECO:0000313" key="2">
    <source>
        <dbReference type="EMBL" id="KAL5103735.1"/>
    </source>
</evidence>
<protein>
    <submittedName>
        <fullName evidence="2">Uncharacterized protein</fullName>
    </submittedName>
</protein>
<gene>
    <name evidence="2" type="ORF">TcWFU_006538</name>
</gene>
<organism evidence="2 3">
    <name type="scientific">Taenia crassiceps</name>
    <dbReference type="NCBI Taxonomy" id="6207"/>
    <lineage>
        <taxon>Eukaryota</taxon>
        <taxon>Metazoa</taxon>
        <taxon>Spiralia</taxon>
        <taxon>Lophotrochozoa</taxon>
        <taxon>Platyhelminthes</taxon>
        <taxon>Cestoda</taxon>
        <taxon>Eucestoda</taxon>
        <taxon>Cyclophyllidea</taxon>
        <taxon>Taeniidae</taxon>
        <taxon>Taenia</taxon>
    </lineage>
</organism>
<dbReference type="EMBL" id="JAKROA010000016">
    <property type="protein sequence ID" value="KAL5103735.1"/>
    <property type="molecule type" value="Genomic_DNA"/>
</dbReference>
<comment type="caution">
    <text evidence="2">The sequence shown here is derived from an EMBL/GenBank/DDBJ whole genome shotgun (WGS) entry which is preliminary data.</text>
</comment>
<evidence type="ECO:0000256" key="1">
    <source>
        <dbReference type="SAM" id="MobiDB-lite"/>
    </source>
</evidence>
<evidence type="ECO:0000313" key="3">
    <source>
        <dbReference type="Proteomes" id="UP001651158"/>
    </source>
</evidence>
<feature type="region of interest" description="Disordered" evidence="1">
    <location>
        <begin position="13"/>
        <end position="55"/>
    </location>
</feature>
<keyword evidence="3" id="KW-1185">Reference proteome</keyword>
<reference evidence="2 3" key="1">
    <citation type="journal article" date="2022" name="Front. Cell. Infect. Microbiol.">
        <title>The Genomes of Two Strains of Taenia crassiceps the Animal Model for the Study of Human Cysticercosis.</title>
        <authorList>
            <person name="Bobes R.J."/>
            <person name="Estrada K."/>
            <person name="Rios-Valencia D.G."/>
            <person name="Calderon-Gallegos A."/>
            <person name="de la Torre P."/>
            <person name="Carrero J.C."/>
            <person name="Sanchez-Flores A."/>
            <person name="Laclette J.P."/>
        </authorList>
    </citation>
    <scope>NUCLEOTIDE SEQUENCE [LARGE SCALE GENOMIC DNA]</scope>
    <source>
        <strain evidence="2">WFUcys</strain>
    </source>
</reference>
<proteinExistence type="predicted"/>
<name>A0ABR4Q2Z1_9CEST</name>
<accession>A0ABR4Q2Z1</accession>